<feature type="domain" description="AB hydrolase-1" evidence="1">
    <location>
        <begin position="38"/>
        <end position="148"/>
    </location>
</feature>
<dbReference type="EC" id="3.8.1.5" evidence="2"/>
<gene>
    <name evidence="2" type="primary">dhlA</name>
    <name evidence="2" type="ORF">UC8_26870</name>
</gene>
<dbReference type="Pfam" id="PF00561">
    <property type="entry name" value="Abhydrolase_1"/>
    <property type="match status" value="1"/>
</dbReference>
<accession>A0A5B9QSG3</accession>
<dbReference type="RefSeq" id="WP_068130572.1">
    <property type="nucleotide sequence ID" value="NZ_CP042914.1"/>
</dbReference>
<evidence type="ECO:0000259" key="1">
    <source>
        <dbReference type="Pfam" id="PF00561"/>
    </source>
</evidence>
<dbReference type="SUPFAM" id="SSF53474">
    <property type="entry name" value="alpha/beta-Hydrolases"/>
    <property type="match status" value="1"/>
</dbReference>
<dbReference type="InterPro" id="IPR000639">
    <property type="entry name" value="Epox_hydrolase-like"/>
</dbReference>
<dbReference type="OrthoDB" id="9775557at2"/>
<dbReference type="Proteomes" id="UP000325286">
    <property type="component" value="Chromosome"/>
</dbReference>
<dbReference type="Gene3D" id="3.40.50.1820">
    <property type="entry name" value="alpha/beta hydrolase"/>
    <property type="match status" value="1"/>
</dbReference>
<dbReference type="EMBL" id="CP042914">
    <property type="protein sequence ID" value="QEG40670.1"/>
    <property type="molecule type" value="Genomic_DNA"/>
</dbReference>
<protein>
    <submittedName>
        <fullName evidence="2">Haloalkane dehalogenase</fullName>
        <ecNumber evidence="2">3.8.1.5</ecNumber>
    </submittedName>
</protein>
<dbReference type="InterPro" id="IPR050228">
    <property type="entry name" value="Carboxylesterase_BioH"/>
</dbReference>
<dbReference type="GO" id="GO:0018786">
    <property type="term" value="F:haloalkane dehalogenase activity"/>
    <property type="evidence" value="ECO:0007669"/>
    <property type="project" value="UniProtKB-EC"/>
</dbReference>
<dbReference type="KEGG" id="rul:UC8_26870"/>
<name>A0A5B9QSG3_9BACT</name>
<dbReference type="AlphaFoldDB" id="A0A5B9QSG3"/>
<keyword evidence="2" id="KW-0378">Hydrolase</keyword>
<proteinExistence type="predicted"/>
<dbReference type="PANTHER" id="PTHR43194">
    <property type="entry name" value="HYDROLASE ALPHA/BETA FOLD FAMILY"/>
    <property type="match status" value="1"/>
</dbReference>
<dbReference type="PRINTS" id="PR00412">
    <property type="entry name" value="EPOXHYDRLASE"/>
</dbReference>
<sequence>MLANPNASWRDEYRFASQWIDLDGHRYHYLDEGAGPQTVLAVHGNPTWSFYYRALAGELPVEQNGRAGCRVVVPDHIGCGLSDKPQNYRYTLAQHRDNLLHLIDELDLRNITLVVHDWGGAIGLSAAIEQPQRFASLVILNTGAFPPPYIPRRISACRIPLAGTLAVRGGNAFSRAAITMAVAKQPLAPKAAAGLLAPYGNWHDRVAVNAFVKDIPMQPSHPTYATLQSLEQRLPTLSHLPTRFVWGMKDWCFRPECLYRLQKVFTDQQTVELSDVGHYVMEEAPGEVIQAVRSVMSDAECAAVETRSGD</sequence>
<dbReference type="PANTHER" id="PTHR43194:SF2">
    <property type="entry name" value="PEROXISOMAL MEMBRANE PROTEIN LPX1"/>
    <property type="match status" value="1"/>
</dbReference>
<dbReference type="PRINTS" id="PR00111">
    <property type="entry name" value="ABHYDROLASE"/>
</dbReference>
<dbReference type="InterPro" id="IPR000073">
    <property type="entry name" value="AB_hydrolase_1"/>
</dbReference>
<dbReference type="InterPro" id="IPR029058">
    <property type="entry name" value="AB_hydrolase_fold"/>
</dbReference>
<reference evidence="2 3" key="1">
    <citation type="submission" date="2019-08" db="EMBL/GenBank/DDBJ databases">
        <title>Deep-cultivation of Planctomycetes and their phenomic and genomic characterization uncovers novel biology.</title>
        <authorList>
            <person name="Wiegand S."/>
            <person name="Jogler M."/>
            <person name="Boedeker C."/>
            <person name="Pinto D."/>
            <person name="Vollmers J."/>
            <person name="Rivas-Marin E."/>
            <person name="Kohn T."/>
            <person name="Peeters S.H."/>
            <person name="Heuer A."/>
            <person name="Rast P."/>
            <person name="Oberbeckmann S."/>
            <person name="Bunk B."/>
            <person name="Jeske O."/>
            <person name="Meyerdierks A."/>
            <person name="Storesund J.E."/>
            <person name="Kallscheuer N."/>
            <person name="Luecker S."/>
            <person name="Lage O.M."/>
            <person name="Pohl T."/>
            <person name="Merkel B.J."/>
            <person name="Hornburger P."/>
            <person name="Mueller R.-W."/>
            <person name="Bruemmer F."/>
            <person name="Labrenz M."/>
            <person name="Spormann A.M."/>
            <person name="Op den Camp H."/>
            <person name="Overmann J."/>
            <person name="Amann R."/>
            <person name="Jetten M.S.M."/>
            <person name="Mascher T."/>
            <person name="Medema M.H."/>
            <person name="Devos D.P."/>
            <person name="Kaster A.-K."/>
            <person name="Ovreas L."/>
            <person name="Rohde M."/>
            <person name="Galperin M.Y."/>
            <person name="Jogler C."/>
        </authorList>
    </citation>
    <scope>NUCLEOTIDE SEQUENCE [LARGE SCALE GENOMIC DNA]</scope>
    <source>
        <strain evidence="2 3">UC8</strain>
    </source>
</reference>
<keyword evidence="3" id="KW-1185">Reference proteome</keyword>
<evidence type="ECO:0000313" key="3">
    <source>
        <dbReference type="Proteomes" id="UP000325286"/>
    </source>
</evidence>
<organism evidence="2 3">
    <name type="scientific">Roseimaritima ulvae</name>
    <dbReference type="NCBI Taxonomy" id="980254"/>
    <lineage>
        <taxon>Bacteria</taxon>
        <taxon>Pseudomonadati</taxon>
        <taxon>Planctomycetota</taxon>
        <taxon>Planctomycetia</taxon>
        <taxon>Pirellulales</taxon>
        <taxon>Pirellulaceae</taxon>
        <taxon>Roseimaritima</taxon>
    </lineage>
</organism>
<evidence type="ECO:0000313" key="2">
    <source>
        <dbReference type="EMBL" id="QEG40670.1"/>
    </source>
</evidence>